<dbReference type="InterPro" id="IPR016064">
    <property type="entry name" value="NAD/diacylglycerol_kinase_sf"/>
</dbReference>
<dbReference type="InterPro" id="IPR045540">
    <property type="entry name" value="YegS/DAGK_C"/>
</dbReference>
<dbReference type="PANTHER" id="PTHR14969">
    <property type="entry name" value="SPHINGOSINE-1-PHOSPHATE PHOSPHOHYDROLASE"/>
    <property type="match status" value="1"/>
</dbReference>
<gene>
    <name evidence="8" type="ORF">GQF42_36130</name>
</gene>
<accession>A0A6I6N8Y9</accession>
<keyword evidence="3" id="KW-0812">Transmembrane</keyword>
<keyword evidence="9" id="KW-1185">Reference proteome</keyword>
<dbReference type="Gene3D" id="3.40.50.10330">
    <property type="entry name" value="Probable inorganic polyphosphate/atp-NAD kinase, domain 1"/>
    <property type="match status" value="1"/>
</dbReference>
<dbReference type="SUPFAM" id="SSF48317">
    <property type="entry name" value="Acid phosphatase/Vanadium-dependent haloperoxidase"/>
    <property type="match status" value="1"/>
</dbReference>
<dbReference type="Pfam" id="PF00781">
    <property type="entry name" value="DAGK_cat"/>
    <property type="match status" value="1"/>
</dbReference>
<reference evidence="8 9" key="1">
    <citation type="submission" date="2019-12" db="EMBL/GenBank/DDBJ databases">
        <title>Streptomyces sp. strain T44 isolated from rhizosphere soil of Broussonetia papyrifera.</title>
        <authorList>
            <person name="Mo P."/>
        </authorList>
    </citation>
    <scope>NUCLEOTIDE SEQUENCE [LARGE SCALE GENOMIC DNA]</scope>
    <source>
        <strain evidence="8 9">T44</strain>
    </source>
</reference>
<name>A0A6I6N8Y9_9ACTN</name>
<proteinExistence type="predicted"/>
<evidence type="ECO:0000313" key="8">
    <source>
        <dbReference type="EMBL" id="QHA07984.1"/>
    </source>
</evidence>
<dbReference type="EMBL" id="CP047020">
    <property type="protein sequence ID" value="QHA07984.1"/>
    <property type="molecule type" value="Genomic_DNA"/>
</dbReference>
<sequence>MASRPQYTARTLLTLLTRPPAARGGADSSHGPVRALLARADRRVFEEVAARHWPLAEKVLPRLSRSADHGLLWFGVAAGMATLGGRPRRRAAVRAVASLAVASATVNTLAKRSARRPRPPLDRVPAVRHLARLPFTTSFPSGHAASAAAFAVGAGLESRRWGLALAPLAWSVAFSRIYTGVHYPGDVLAGAALGVGAAYAVRGIAPTREQLGPQARPRAEAPALPAGRGLVVVANSAAGTGGEALRQARAALPEAEFVTAKPDASLEELFDQAAGRATALGVIGGDGTVNAAVTAAVRHGLPLAVLPGGTLNHFAYDLDLHSVEDTAEAVTGGHAVSVDVARFRPGPHGHEAYFVNTFSIGAYTDLVRVREKWSPRLGSVAAGALAVLHVLGTARPVEAEFDGRRRQIWLLFAGNCTYRGLGLAPVRRHDLADGLLDVRVVRAGRLARLRLVAAALSGTLRRSPVLSARRVKRLRVTGLDGASHLAYDGETAPAPPELLLDKAPSALTVYRPLPEAP</sequence>
<dbReference type="Gene3D" id="1.20.144.10">
    <property type="entry name" value="Phosphatidic acid phosphatase type 2/haloperoxidase"/>
    <property type="match status" value="1"/>
</dbReference>
<dbReference type="GO" id="GO:0016301">
    <property type="term" value="F:kinase activity"/>
    <property type="evidence" value="ECO:0007669"/>
    <property type="project" value="InterPro"/>
</dbReference>
<comment type="subcellular location">
    <subcellularLocation>
        <location evidence="1">Cell membrane</location>
        <topology evidence="1">Multi-pass membrane protein</topology>
    </subcellularLocation>
</comment>
<evidence type="ECO:0000256" key="5">
    <source>
        <dbReference type="ARBA" id="ARBA00022989"/>
    </source>
</evidence>
<dbReference type="InterPro" id="IPR036938">
    <property type="entry name" value="PAP2/HPO_sf"/>
</dbReference>
<dbReference type="CDD" id="cd01610">
    <property type="entry name" value="PAP2_like"/>
    <property type="match status" value="1"/>
</dbReference>
<dbReference type="Gene3D" id="2.60.200.40">
    <property type="match status" value="1"/>
</dbReference>
<feature type="domain" description="DAGKc" evidence="7">
    <location>
        <begin position="225"/>
        <end position="346"/>
    </location>
</feature>
<evidence type="ECO:0000313" key="9">
    <source>
        <dbReference type="Proteomes" id="UP000436138"/>
    </source>
</evidence>
<dbReference type="SMART" id="SM00014">
    <property type="entry name" value="acidPPc"/>
    <property type="match status" value="1"/>
</dbReference>
<dbReference type="SMART" id="SM00046">
    <property type="entry name" value="DAGKc"/>
    <property type="match status" value="1"/>
</dbReference>
<dbReference type="Pfam" id="PF19279">
    <property type="entry name" value="YegS_C"/>
    <property type="match status" value="1"/>
</dbReference>
<keyword evidence="4" id="KW-0378">Hydrolase</keyword>
<keyword evidence="6" id="KW-0472">Membrane</keyword>
<keyword evidence="5" id="KW-1133">Transmembrane helix</keyword>
<protein>
    <submittedName>
        <fullName evidence="8">Phosphatase PAP2 family protein</fullName>
    </submittedName>
</protein>
<dbReference type="InterPro" id="IPR000326">
    <property type="entry name" value="PAP2/HPO"/>
</dbReference>
<evidence type="ECO:0000256" key="2">
    <source>
        <dbReference type="ARBA" id="ARBA00022475"/>
    </source>
</evidence>
<dbReference type="Pfam" id="PF01569">
    <property type="entry name" value="PAP2"/>
    <property type="match status" value="1"/>
</dbReference>
<dbReference type="PANTHER" id="PTHR14969:SF62">
    <property type="entry name" value="DECAPRENYLPHOSPHORYL-5-PHOSPHORIBOSE PHOSPHATASE RV3807C-RELATED"/>
    <property type="match status" value="1"/>
</dbReference>
<dbReference type="GO" id="GO:0005886">
    <property type="term" value="C:plasma membrane"/>
    <property type="evidence" value="ECO:0007669"/>
    <property type="project" value="UniProtKB-SubCell"/>
</dbReference>
<organism evidence="8 9">
    <name type="scientific">Streptomyces broussonetiae</name>
    <dbReference type="NCBI Taxonomy" id="2686304"/>
    <lineage>
        <taxon>Bacteria</taxon>
        <taxon>Bacillati</taxon>
        <taxon>Actinomycetota</taxon>
        <taxon>Actinomycetes</taxon>
        <taxon>Kitasatosporales</taxon>
        <taxon>Streptomycetaceae</taxon>
        <taxon>Streptomyces</taxon>
    </lineage>
</organism>
<dbReference type="RefSeq" id="WP_158926973.1">
    <property type="nucleotide sequence ID" value="NZ_CP047020.1"/>
</dbReference>
<dbReference type="Proteomes" id="UP000436138">
    <property type="component" value="Chromosome"/>
</dbReference>
<evidence type="ECO:0000256" key="3">
    <source>
        <dbReference type="ARBA" id="ARBA00022692"/>
    </source>
</evidence>
<evidence type="ECO:0000256" key="4">
    <source>
        <dbReference type="ARBA" id="ARBA00022801"/>
    </source>
</evidence>
<dbReference type="KEGG" id="sbro:GQF42_36130"/>
<dbReference type="InterPro" id="IPR017438">
    <property type="entry name" value="ATP-NAD_kinase_N"/>
</dbReference>
<dbReference type="AlphaFoldDB" id="A0A6I6N8Y9"/>
<evidence type="ECO:0000256" key="6">
    <source>
        <dbReference type="ARBA" id="ARBA00023136"/>
    </source>
</evidence>
<keyword evidence="2" id="KW-1003">Cell membrane</keyword>
<dbReference type="SUPFAM" id="SSF111331">
    <property type="entry name" value="NAD kinase/diacylglycerol kinase-like"/>
    <property type="match status" value="1"/>
</dbReference>
<dbReference type="PROSITE" id="PS50146">
    <property type="entry name" value="DAGK"/>
    <property type="match status" value="1"/>
</dbReference>
<evidence type="ECO:0000259" key="7">
    <source>
        <dbReference type="PROSITE" id="PS50146"/>
    </source>
</evidence>
<dbReference type="GO" id="GO:0016787">
    <property type="term" value="F:hydrolase activity"/>
    <property type="evidence" value="ECO:0007669"/>
    <property type="project" value="UniProtKB-KW"/>
</dbReference>
<dbReference type="InterPro" id="IPR001206">
    <property type="entry name" value="Diacylglycerol_kinase_cat_dom"/>
</dbReference>
<evidence type="ECO:0000256" key="1">
    <source>
        <dbReference type="ARBA" id="ARBA00004651"/>
    </source>
</evidence>